<keyword evidence="3" id="KW-1185">Reference proteome</keyword>
<dbReference type="PATRIC" id="fig|698760.3.peg.187"/>
<evidence type="ECO:0000256" key="1">
    <source>
        <dbReference type="SAM" id="MobiDB-lite"/>
    </source>
</evidence>
<gene>
    <name evidence="2" type="ORF">STRTUCAR8_05070</name>
</gene>
<comment type="caution">
    <text evidence="2">The sequence shown here is derived from an EMBL/GenBank/DDBJ whole genome shotgun (WGS) entry which is preliminary data.</text>
</comment>
<name>L7FII0_STRT8</name>
<evidence type="ECO:0000313" key="2">
    <source>
        <dbReference type="EMBL" id="ELP71183.1"/>
    </source>
</evidence>
<dbReference type="AlphaFoldDB" id="L7FII0"/>
<proteinExistence type="predicted"/>
<sequence length="51" mass="5812">MDSPGSRWIARGRCQPENPGNGEFSRESISASDVSEMDSPRRNYFFSMNVR</sequence>
<organism evidence="2 3">
    <name type="scientific">Streptomyces turgidiscabies (strain Car8)</name>
    <dbReference type="NCBI Taxonomy" id="698760"/>
    <lineage>
        <taxon>Bacteria</taxon>
        <taxon>Bacillati</taxon>
        <taxon>Actinomycetota</taxon>
        <taxon>Actinomycetes</taxon>
        <taxon>Kitasatosporales</taxon>
        <taxon>Streptomycetaceae</taxon>
        <taxon>Streptomyces</taxon>
    </lineage>
</organism>
<feature type="region of interest" description="Disordered" evidence="1">
    <location>
        <begin position="1"/>
        <end position="36"/>
    </location>
</feature>
<protein>
    <submittedName>
        <fullName evidence="2">Uncharacterized protein</fullName>
    </submittedName>
</protein>
<reference evidence="2 3" key="1">
    <citation type="journal article" date="2011" name="Plasmid">
        <title>Streptomyces turgidiscabies Car8 contains a modular pathogenicity island that shares virulence genes with other actinobacterial plant pathogens.</title>
        <authorList>
            <person name="Huguet-Tapia J.C."/>
            <person name="Badger J.H."/>
            <person name="Loria R."/>
            <person name="Pettis G.S."/>
        </authorList>
    </citation>
    <scope>NUCLEOTIDE SEQUENCE [LARGE SCALE GENOMIC DNA]</scope>
    <source>
        <strain evidence="2 3">Car8</strain>
    </source>
</reference>
<dbReference type="Proteomes" id="UP000010931">
    <property type="component" value="Unassembled WGS sequence"/>
</dbReference>
<accession>L7FII0</accession>
<evidence type="ECO:0000313" key="3">
    <source>
        <dbReference type="Proteomes" id="UP000010931"/>
    </source>
</evidence>
<dbReference type="EMBL" id="AEJB01000015">
    <property type="protein sequence ID" value="ELP71183.1"/>
    <property type="molecule type" value="Genomic_DNA"/>
</dbReference>